<protein>
    <submittedName>
        <fullName evidence="1">11595_t:CDS:1</fullName>
    </submittedName>
</protein>
<name>A0ACA9N4R3_9GLOM</name>
<sequence>MANTQSKIDLLEELNFKLQAENSELRNENAKSREIKKRPTLLLKLNRVIKKNGLIAKLEYDVLLIKEQSLQDKDMVLINEEVPVSSKINSINNHKQIVSQSENTLTSDIRIR</sequence>
<keyword evidence="2" id="KW-1185">Reference proteome</keyword>
<gene>
    <name evidence="1" type="ORF">SPELUC_LOCUS8046</name>
</gene>
<evidence type="ECO:0000313" key="2">
    <source>
        <dbReference type="Proteomes" id="UP000789366"/>
    </source>
</evidence>
<organism evidence="1 2">
    <name type="scientific">Cetraspora pellucida</name>
    <dbReference type="NCBI Taxonomy" id="1433469"/>
    <lineage>
        <taxon>Eukaryota</taxon>
        <taxon>Fungi</taxon>
        <taxon>Fungi incertae sedis</taxon>
        <taxon>Mucoromycota</taxon>
        <taxon>Glomeromycotina</taxon>
        <taxon>Glomeromycetes</taxon>
        <taxon>Diversisporales</taxon>
        <taxon>Gigasporaceae</taxon>
        <taxon>Cetraspora</taxon>
    </lineage>
</organism>
<dbReference type="Proteomes" id="UP000789366">
    <property type="component" value="Unassembled WGS sequence"/>
</dbReference>
<accession>A0ACA9N4R3</accession>
<dbReference type="EMBL" id="CAJVPW010011439">
    <property type="protein sequence ID" value="CAG8625825.1"/>
    <property type="molecule type" value="Genomic_DNA"/>
</dbReference>
<proteinExistence type="predicted"/>
<reference evidence="1" key="1">
    <citation type="submission" date="2021-06" db="EMBL/GenBank/DDBJ databases">
        <authorList>
            <person name="Kallberg Y."/>
            <person name="Tangrot J."/>
            <person name="Rosling A."/>
        </authorList>
    </citation>
    <scope>NUCLEOTIDE SEQUENCE</scope>
    <source>
        <strain evidence="1">28 12/20/2015</strain>
    </source>
</reference>
<comment type="caution">
    <text evidence="1">The sequence shown here is derived from an EMBL/GenBank/DDBJ whole genome shotgun (WGS) entry which is preliminary data.</text>
</comment>
<evidence type="ECO:0000313" key="1">
    <source>
        <dbReference type="EMBL" id="CAG8625825.1"/>
    </source>
</evidence>